<proteinExistence type="predicted"/>
<comment type="caution">
    <text evidence="1">The sequence shown here is derived from an EMBL/GenBank/DDBJ whole genome shotgun (WGS) entry which is preliminary data.</text>
</comment>
<protein>
    <recommendedName>
        <fullName evidence="3">Small secreted protein</fullName>
    </recommendedName>
</protein>
<reference evidence="1" key="1">
    <citation type="journal article" date="2023" name="Mol. Phylogenet. Evol.">
        <title>Genome-scale phylogeny and comparative genomics of the fungal order Sordariales.</title>
        <authorList>
            <person name="Hensen N."/>
            <person name="Bonometti L."/>
            <person name="Westerberg I."/>
            <person name="Brannstrom I.O."/>
            <person name="Guillou S."/>
            <person name="Cros-Aarteil S."/>
            <person name="Calhoun S."/>
            <person name="Haridas S."/>
            <person name="Kuo A."/>
            <person name="Mondo S."/>
            <person name="Pangilinan J."/>
            <person name="Riley R."/>
            <person name="LaButti K."/>
            <person name="Andreopoulos B."/>
            <person name="Lipzen A."/>
            <person name="Chen C."/>
            <person name="Yan M."/>
            <person name="Daum C."/>
            <person name="Ng V."/>
            <person name="Clum A."/>
            <person name="Steindorff A."/>
            <person name="Ohm R.A."/>
            <person name="Martin F."/>
            <person name="Silar P."/>
            <person name="Natvig D.O."/>
            <person name="Lalanne C."/>
            <person name="Gautier V."/>
            <person name="Ament-Velasquez S.L."/>
            <person name="Kruys A."/>
            <person name="Hutchinson M.I."/>
            <person name="Powell A.J."/>
            <person name="Barry K."/>
            <person name="Miller A.N."/>
            <person name="Grigoriev I.V."/>
            <person name="Debuchy R."/>
            <person name="Gladieux P."/>
            <person name="Hiltunen Thoren M."/>
            <person name="Johannesson H."/>
        </authorList>
    </citation>
    <scope>NUCLEOTIDE SEQUENCE</scope>
    <source>
        <strain evidence="1">PSN309</strain>
    </source>
</reference>
<dbReference type="AlphaFoldDB" id="A0AAN7AE39"/>
<reference evidence="1" key="2">
    <citation type="submission" date="2023-05" db="EMBL/GenBank/DDBJ databases">
        <authorList>
            <consortium name="Lawrence Berkeley National Laboratory"/>
            <person name="Steindorff A."/>
            <person name="Hensen N."/>
            <person name="Bonometti L."/>
            <person name="Westerberg I."/>
            <person name="Brannstrom I.O."/>
            <person name="Guillou S."/>
            <person name="Cros-Aarteil S."/>
            <person name="Calhoun S."/>
            <person name="Haridas S."/>
            <person name="Kuo A."/>
            <person name="Mondo S."/>
            <person name="Pangilinan J."/>
            <person name="Riley R."/>
            <person name="Labutti K."/>
            <person name="Andreopoulos B."/>
            <person name="Lipzen A."/>
            <person name="Chen C."/>
            <person name="Yanf M."/>
            <person name="Daum C."/>
            <person name="Ng V."/>
            <person name="Clum A."/>
            <person name="Ohm R."/>
            <person name="Martin F."/>
            <person name="Silar P."/>
            <person name="Natvig D."/>
            <person name="Lalanne C."/>
            <person name="Gautier V."/>
            <person name="Ament-Velasquez S.L."/>
            <person name="Kruys A."/>
            <person name="Hutchinson M.I."/>
            <person name="Powell A.J."/>
            <person name="Barry K."/>
            <person name="Miller A.N."/>
            <person name="Grigoriev I.V."/>
            <person name="Debuchy R."/>
            <person name="Gladieux P."/>
            <person name="Thoren M.H."/>
            <person name="Johannesson H."/>
        </authorList>
    </citation>
    <scope>NUCLEOTIDE SEQUENCE</scope>
    <source>
        <strain evidence="1">PSN309</strain>
    </source>
</reference>
<dbReference type="PANTHER" id="PTHR38849:SF1">
    <property type="entry name" value="SMALL SECRETED PROTEIN"/>
    <property type="match status" value="1"/>
</dbReference>
<gene>
    <name evidence="1" type="ORF">QBC35DRAFT_509612</name>
</gene>
<keyword evidence="2" id="KW-1185">Reference proteome</keyword>
<dbReference type="Proteomes" id="UP001302126">
    <property type="component" value="Unassembled WGS sequence"/>
</dbReference>
<evidence type="ECO:0000313" key="2">
    <source>
        <dbReference type="Proteomes" id="UP001302126"/>
    </source>
</evidence>
<organism evidence="1 2">
    <name type="scientific">Podospora australis</name>
    <dbReference type="NCBI Taxonomy" id="1536484"/>
    <lineage>
        <taxon>Eukaryota</taxon>
        <taxon>Fungi</taxon>
        <taxon>Dikarya</taxon>
        <taxon>Ascomycota</taxon>
        <taxon>Pezizomycotina</taxon>
        <taxon>Sordariomycetes</taxon>
        <taxon>Sordariomycetidae</taxon>
        <taxon>Sordariales</taxon>
        <taxon>Podosporaceae</taxon>
        <taxon>Podospora</taxon>
    </lineage>
</organism>
<dbReference type="PANTHER" id="PTHR38849">
    <property type="entry name" value="SMALL SECRETED PROTEIN"/>
    <property type="match status" value="1"/>
</dbReference>
<sequence length="256" mass="27859">MLYINIMNSHPLLSFPFLPQQQHLLPFLFISFIFTSQQLCCSNSQKTPFNFSCIFFLSHANINPFLYTHSNNPIPTVKMFFKTTILFSLLATSLAAPITSSQIIEKRAPVLRVQNYSQFQVSDGVAGDGLNRVLAKFPVNMSNPASVDPQDVAILKAARETAEAAETKAGGFNEAIKAAGGEKTPAGAALQRGKILNKILKLQLQVMTLTIEGAQGKDTTAKLAEQQKKLAKNIETDKKAAGERAAAVDFQGTSQP</sequence>
<evidence type="ECO:0000313" key="1">
    <source>
        <dbReference type="EMBL" id="KAK4182635.1"/>
    </source>
</evidence>
<evidence type="ECO:0008006" key="3">
    <source>
        <dbReference type="Google" id="ProtNLM"/>
    </source>
</evidence>
<name>A0AAN7AE39_9PEZI</name>
<dbReference type="EMBL" id="MU864630">
    <property type="protein sequence ID" value="KAK4182635.1"/>
    <property type="molecule type" value="Genomic_DNA"/>
</dbReference>
<accession>A0AAN7AE39</accession>